<organism evidence="1 2">
    <name type="scientific">Anaeromicropila populeti</name>
    <dbReference type="NCBI Taxonomy" id="37658"/>
    <lineage>
        <taxon>Bacteria</taxon>
        <taxon>Bacillati</taxon>
        <taxon>Bacillota</taxon>
        <taxon>Clostridia</taxon>
        <taxon>Lachnospirales</taxon>
        <taxon>Lachnospiraceae</taxon>
        <taxon>Anaeromicropila</taxon>
    </lineage>
</organism>
<dbReference type="Proteomes" id="UP000199659">
    <property type="component" value="Unassembled WGS sequence"/>
</dbReference>
<protein>
    <submittedName>
        <fullName evidence="1">Uncharacterized protein</fullName>
    </submittedName>
</protein>
<dbReference type="AlphaFoldDB" id="A0A1I6JIH3"/>
<name>A0A1I6JIH3_9FIRM</name>
<keyword evidence="2" id="KW-1185">Reference proteome</keyword>
<sequence>MNKILFLDSRYVIVGIVSQFTYVKIQDGKYVPSTEDQAVGKYVERENTVYPNDLKAVEVSQVPEEIVPGKYCYTDEIGFYINTDWKEPPKDISQITNDIDALNMHQAEIELDIDYRLSLLELGNKEANA</sequence>
<gene>
    <name evidence="1" type="ORF">SAMN05661086_01714</name>
</gene>
<accession>A0A1I6JIH3</accession>
<evidence type="ECO:0000313" key="2">
    <source>
        <dbReference type="Proteomes" id="UP000199659"/>
    </source>
</evidence>
<dbReference type="EMBL" id="FOYZ01000005">
    <property type="protein sequence ID" value="SFR78694.1"/>
    <property type="molecule type" value="Genomic_DNA"/>
</dbReference>
<dbReference type="OrthoDB" id="10008003at2"/>
<evidence type="ECO:0000313" key="1">
    <source>
        <dbReference type="EMBL" id="SFR78694.1"/>
    </source>
</evidence>
<dbReference type="RefSeq" id="WP_092560264.1">
    <property type="nucleotide sequence ID" value="NZ_FOYZ01000005.1"/>
</dbReference>
<reference evidence="1 2" key="1">
    <citation type="submission" date="2016-10" db="EMBL/GenBank/DDBJ databases">
        <authorList>
            <person name="de Groot N.N."/>
        </authorList>
    </citation>
    <scope>NUCLEOTIDE SEQUENCE [LARGE SCALE GENOMIC DNA]</scope>
    <source>
        <strain evidence="1 2">743A</strain>
    </source>
</reference>
<proteinExistence type="predicted"/>
<dbReference type="STRING" id="37658.SAMN05661086_01714"/>